<reference evidence="1" key="1">
    <citation type="submission" date="2021-01" db="UniProtKB">
        <authorList>
            <consortium name="EnsemblMetazoa"/>
        </authorList>
    </citation>
    <scope>IDENTIFICATION</scope>
</reference>
<keyword evidence="2" id="KW-1185">Reference proteome</keyword>
<accession>A0A7M5XGP1</accession>
<dbReference type="Proteomes" id="UP000594262">
    <property type="component" value="Unplaced"/>
</dbReference>
<proteinExistence type="predicted"/>
<dbReference type="AlphaFoldDB" id="A0A7M5XGP1"/>
<protein>
    <submittedName>
        <fullName evidence="1">Uncharacterized protein</fullName>
    </submittedName>
</protein>
<sequence length="145" mass="16673">MMCHCIDRQMLISRFFLVWWIISYMISVSSQNVVPQVIRRQKGTLPPGLKVLGRQTLPRVTNAPVFTTPKPGPGRECKQGADPITKKCPPPPDNAFRFFGRKVYKPRKVNSTTLTAKKLFGRIAGRFWKMNLSMLRNQQRSQNLK</sequence>
<evidence type="ECO:0000313" key="2">
    <source>
        <dbReference type="Proteomes" id="UP000594262"/>
    </source>
</evidence>
<name>A0A7M5XGP1_9CNID</name>
<organism evidence="1 2">
    <name type="scientific">Clytia hemisphaerica</name>
    <dbReference type="NCBI Taxonomy" id="252671"/>
    <lineage>
        <taxon>Eukaryota</taxon>
        <taxon>Metazoa</taxon>
        <taxon>Cnidaria</taxon>
        <taxon>Hydrozoa</taxon>
        <taxon>Hydroidolina</taxon>
        <taxon>Leptothecata</taxon>
        <taxon>Obeliida</taxon>
        <taxon>Clytiidae</taxon>
        <taxon>Clytia</taxon>
    </lineage>
</organism>
<evidence type="ECO:0000313" key="1">
    <source>
        <dbReference type="EnsemblMetazoa" id="CLYHEMP022037.1"/>
    </source>
</evidence>
<dbReference type="EnsemblMetazoa" id="CLYHEMT022037.1">
    <property type="protein sequence ID" value="CLYHEMP022037.1"/>
    <property type="gene ID" value="CLYHEMG022037"/>
</dbReference>